<keyword evidence="4" id="KW-1185">Reference proteome</keyword>
<evidence type="ECO:0000256" key="2">
    <source>
        <dbReference type="SAM" id="Phobius"/>
    </source>
</evidence>
<feature type="compositionally biased region" description="Basic and acidic residues" evidence="1">
    <location>
        <begin position="314"/>
        <end position="325"/>
    </location>
</feature>
<sequence>NNNNNNNNNNNKAKSNVTNSFSKLPTLSPTLPTLSPTTRPTKSPTVHDAQTSNKITDKIKSIGTLYLIILGLAVLIGISICCIIIYCVNQRRKKDENQTKNLIPVEAVEPTPAPGPVKKPVETDGQTTNPTTLPPKEEVKKTTSLSYPLDDVELSNSDIYGGNDGNVTTKRPESPVGGEEGIVKNETQTEGMGMEGDPAVTGGDTQSPRTPGKQPALKNPADQNKKPEHAAEEDDNQIILEMQEMMTKSGDSQVLDVLMQGRKDVAKELEIDEPDDEVNHHKADITQGSDQKNEPPQKVKKTKGSSALRALGDVVHEEKENDQVENYPKRDDRLSATSIASGDTLMEALLTMMPNSETEKKNRCKHKGK</sequence>
<keyword evidence="2" id="KW-0472">Membrane</keyword>
<organism evidence="3 4">
    <name type="scientific">Reticulomyxa filosa</name>
    <dbReference type="NCBI Taxonomy" id="46433"/>
    <lineage>
        <taxon>Eukaryota</taxon>
        <taxon>Sar</taxon>
        <taxon>Rhizaria</taxon>
        <taxon>Retaria</taxon>
        <taxon>Foraminifera</taxon>
        <taxon>Monothalamids</taxon>
        <taxon>Reticulomyxidae</taxon>
        <taxon>Reticulomyxa</taxon>
    </lineage>
</organism>
<gene>
    <name evidence="3" type="ORF">RFI_10645</name>
</gene>
<dbReference type="Proteomes" id="UP000023152">
    <property type="component" value="Unassembled WGS sequence"/>
</dbReference>
<accession>X6NKI0</accession>
<evidence type="ECO:0000256" key="1">
    <source>
        <dbReference type="SAM" id="MobiDB-lite"/>
    </source>
</evidence>
<proteinExistence type="predicted"/>
<feature type="region of interest" description="Disordered" evidence="1">
    <location>
        <begin position="266"/>
        <end position="325"/>
    </location>
</feature>
<keyword evidence="2" id="KW-1133">Transmembrane helix</keyword>
<feature type="transmembrane region" description="Helical" evidence="2">
    <location>
        <begin position="65"/>
        <end position="88"/>
    </location>
</feature>
<dbReference type="EMBL" id="ASPP01007842">
    <property type="protein sequence ID" value="ETO26491.1"/>
    <property type="molecule type" value="Genomic_DNA"/>
</dbReference>
<evidence type="ECO:0000313" key="3">
    <source>
        <dbReference type="EMBL" id="ETO26491.1"/>
    </source>
</evidence>
<feature type="compositionally biased region" description="Low complexity" evidence="1">
    <location>
        <begin position="22"/>
        <end position="44"/>
    </location>
</feature>
<feature type="non-terminal residue" evidence="3">
    <location>
        <position position="1"/>
    </location>
</feature>
<feature type="compositionally biased region" description="Low complexity" evidence="1">
    <location>
        <begin position="1"/>
        <end position="11"/>
    </location>
</feature>
<comment type="caution">
    <text evidence="3">The sequence shown here is derived from an EMBL/GenBank/DDBJ whole genome shotgun (WGS) entry which is preliminary data.</text>
</comment>
<feature type="region of interest" description="Disordered" evidence="1">
    <location>
        <begin position="101"/>
        <end position="239"/>
    </location>
</feature>
<name>X6NKI0_RETFI</name>
<keyword evidence="2" id="KW-0812">Transmembrane</keyword>
<protein>
    <submittedName>
        <fullName evidence="3">Uncharacterized protein</fullName>
    </submittedName>
</protein>
<feature type="region of interest" description="Disordered" evidence="1">
    <location>
        <begin position="1"/>
        <end position="49"/>
    </location>
</feature>
<evidence type="ECO:0000313" key="4">
    <source>
        <dbReference type="Proteomes" id="UP000023152"/>
    </source>
</evidence>
<reference evidence="3 4" key="1">
    <citation type="journal article" date="2013" name="Curr. Biol.">
        <title>The Genome of the Foraminiferan Reticulomyxa filosa.</title>
        <authorList>
            <person name="Glockner G."/>
            <person name="Hulsmann N."/>
            <person name="Schleicher M."/>
            <person name="Noegel A.A."/>
            <person name="Eichinger L."/>
            <person name="Gallinger C."/>
            <person name="Pawlowski J."/>
            <person name="Sierra R."/>
            <person name="Euteneuer U."/>
            <person name="Pillet L."/>
            <person name="Moustafa A."/>
            <person name="Platzer M."/>
            <person name="Groth M."/>
            <person name="Szafranski K."/>
            <person name="Schliwa M."/>
        </authorList>
    </citation>
    <scope>NUCLEOTIDE SEQUENCE [LARGE SCALE GENOMIC DNA]</scope>
</reference>
<feature type="compositionally biased region" description="Polar residues" evidence="1">
    <location>
        <begin position="12"/>
        <end position="21"/>
    </location>
</feature>
<dbReference type="AlphaFoldDB" id="X6NKI0"/>